<dbReference type="PANTHER" id="PTHR46552">
    <property type="entry name" value="NADH-UBIQUINONE OXIDOREDUCTASE CHAIN 2"/>
    <property type="match status" value="1"/>
</dbReference>
<feature type="domain" description="NADH dehydrogenase subunit 2 C-terminal" evidence="19">
    <location>
        <begin position="290"/>
        <end position="343"/>
    </location>
</feature>
<dbReference type="InterPro" id="IPR001750">
    <property type="entry name" value="ND/Mrp_TM"/>
</dbReference>
<evidence type="ECO:0000256" key="16">
    <source>
        <dbReference type="ARBA" id="ARBA00049551"/>
    </source>
</evidence>
<protein>
    <recommendedName>
        <fullName evidence="4 17">NADH-ubiquinone oxidoreductase chain 2</fullName>
        <ecNumber evidence="3 17">7.1.1.2</ecNumber>
    </recommendedName>
</protein>
<keyword evidence="5" id="KW-0813">Transport</keyword>
<evidence type="ECO:0000256" key="17">
    <source>
        <dbReference type="RuleBase" id="RU003403"/>
    </source>
</evidence>
<keyword evidence="11 17" id="KW-1133">Transmembrane helix</keyword>
<comment type="catalytic activity">
    <reaction evidence="16 17">
        <text>a ubiquinone + NADH + 5 H(+)(in) = a ubiquinol + NAD(+) + 4 H(+)(out)</text>
        <dbReference type="Rhea" id="RHEA:29091"/>
        <dbReference type="Rhea" id="RHEA-COMP:9565"/>
        <dbReference type="Rhea" id="RHEA-COMP:9566"/>
        <dbReference type="ChEBI" id="CHEBI:15378"/>
        <dbReference type="ChEBI" id="CHEBI:16389"/>
        <dbReference type="ChEBI" id="CHEBI:17976"/>
        <dbReference type="ChEBI" id="CHEBI:57540"/>
        <dbReference type="ChEBI" id="CHEBI:57945"/>
        <dbReference type="EC" id="7.1.1.2"/>
    </reaction>
</comment>
<keyword evidence="8 17" id="KW-0999">Mitochondrion inner membrane</keyword>
<reference evidence="20" key="1">
    <citation type="submission" date="2010-05" db="EMBL/GenBank/DDBJ databases">
        <title>Phylogenetic Relationships among Species in the Gekkonid Lizard Genus Asaccus.</title>
        <authorList>
            <person name="Papenfuss T.J."/>
            <person name="Jackman T.R."/>
            <person name="Bauer A.M."/>
            <person name="Stuart B.L."/>
            <person name="Robinson M.D."/>
            <person name="Anderson S.C."/>
            <person name="Parham J.F."/>
        </authorList>
    </citation>
    <scope>NUCLEOTIDE SEQUENCE</scope>
</reference>
<organism evidence="20">
    <name type="scientific">Asaccus montanus</name>
    <dbReference type="NCBI Taxonomy" id="886395"/>
    <lineage>
        <taxon>Eukaryota</taxon>
        <taxon>Metazoa</taxon>
        <taxon>Chordata</taxon>
        <taxon>Craniata</taxon>
        <taxon>Vertebrata</taxon>
        <taxon>Euteleostomi</taxon>
        <taxon>Lepidosauria</taxon>
        <taxon>Squamata</taxon>
        <taxon>Bifurcata</taxon>
        <taxon>Gekkota</taxon>
        <taxon>Phyllodactylidae</taxon>
        <taxon>Asaccus</taxon>
    </lineage>
</organism>
<evidence type="ECO:0000256" key="13">
    <source>
        <dbReference type="ARBA" id="ARBA00023075"/>
    </source>
</evidence>
<keyword evidence="12 17" id="KW-0520">NAD</keyword>
<evidence type="ECO:0000256" key="15">
    <source>
        <dbReference type="ARBA" id="ARBA00023136"/>
    </source>
</evidence>
<keyword evidence="13 17" id="KW-0830">Ubiquinone</keyword>
<dbReference type="GO" id="GO:0006120">
    <property type="term" value="P:mitochondrial electron transport, NADH to ubiquinone"/>
    <property type="evidence" value="ECO:0007669"/>
    <property type="project" value="InterPro"/>
</dbReference>
<proteinExistence type="inferred from homology"/>
<evidence type="ECO:0000256" key="12">
    <source>
        <dbReference type="ARBA" id="ARBA00023027"/>
    </source>
</evidence>
<feature type="transmembrane region" description="Helical" evidence="17">
    <location>
        <begin position="96"/>
        <end position="115"/>
    </location>
</feature>
<dbReference type="EMBL" id="HM212527">
    <property type="protein sequence ID" value="ADN30014.1"/>
    <property type="molecule type" value="Genomic_DNA"/>
</dbReference>
<feature type="transmembrane region" description="Helical" evidence="17">
    <location>
        <begin position="152"/>
        <end position="170"/>
    </location>
</feature>
<evidence type="ECO:0000256" key="6">
    <source>
        <dbReference type="ARBA" id="ARBA00022660"/>
    </source>
</evidence>
<keyword evidence="7 17" id="KW-0812">Transmembrane</keyword>
<dbReference type="PRINTS" id="PR01436">
    <property type="entry name" value="NADHDHGNASE2"/>
</dbReference>
<name>E2FZ45_9SAUR</name>
<dbReference type="Pfam" id="PF00361">
    <property type="entry name" value="Proton_antipo_M"/>
    <property type="match status" value="1"/>
</dbReference>
<dbReference type="GO" id="GO:0008137">
    <property type="term" value="F:NADH dehydrogenase (ubiquinone) activity"/>
    <property type="evidence" value="ECO:0007669"/>
    <property type="project" value="UniProtKB-EC"/>
</dbReference>
<comment type="subcellular location">
    <subcellularLocation>
        <location evidence="1 17">Mitochondrion inner membrane</location>
        <topology evidence="1 17">Multi-pass membrane protein</topology>
    </subcellularLocation>
</comment>
<evidence type="ECO:0000256" key="10">
    <source>
        <dbReference type="ARBA" id="ARBA00022982"/>
    </source>
</evidence>
<evidence type="ECO:0000256" key="9">
    <source>
        <dbReference type="ARBA" id="ARBA00022967"/>
    </source>
</evidence>
<evidence type="ECO:0000256" key="5">
    <source>
        <dbReference type="ARBA" id="ARBA00022448"/>
    </source>
</evidence>
<evidence type="ECO:0000256" key="11">
    <source>
        <dbReference type="ARBA" id="ARBA00022989"/>
    </source>
</evidence>
<feature type="transmembrane region" description="Helical" evidence="17">
    <location>
        <begin position="239"/>
        <end position="261"/>
    </location>
</feature>
<dbReference type="PANTHER" id="PTHR46552:SF1">
    <property type="entry name" value="NADH-UBIQUINONE OXIDOREDUCTASE CHAIN 2"/>
    <property type="match status" value="1"/>
</dbReference>
<dbReference type="GO" id="GO:0005743">
    <property type="term" value="C:mitochondrial inner membrane"/>
    <property type="evidence" value="ECO:0007669"/>
    <property type="project" value="UniProtKB-SubCell"/>
</dbReference>
<keyword evidence="14 17" id="KW-0496">Mitochondrion</keyword>
<dbReference type="AlphaFoldDB" id="E2FZ45"/>
<evidence type="ECO:0000256" key="2">
    <source>
        <dbReference type="ARBA" id="ARBA00007012"/>
    </source>
</evidence>
<dbReference type="Pfam" id="PF06444">
    <property type="entry name" value="NADH_dehy_S2_C"/>
    <property type="match status" value="1"/>
</dbReference>
<dbReference type="InterPro" id="IPR050175">
    <property type="entry name" value="Complex_I_Subunit_2"/>
</dbReference>
<feature type="domain" description="NADH:quinone oxidoreductase/Mrp antiporter transmembrane" evidence="18">
    <location>
        <begin position="23"/>
        <end position="285"/>
    </location>
</feature>
<evidence type="ECO:0000256" key="14">
    <source>
        <dbReference type="ARBA" id="ARBA00023128"/>
    </source>
</evidence>
<feature type="transmembrane region" description="Helical" evidence="17">
    <location>
        <begin position="273"/>
        <end position="293"/>
    </location>
</feature>
<sequence>MNPMVLTILITSLATSTIITMSSHHWLMAWLGLELSTLSILPIIMQPKHPRATEATTKYFLMQATAAGLILFAGSMNAWHTGHWLFTQQMTPTTTAALTTAIALKLGLAPTHAWYPDILQGSTMTTAAIISTWQKLAPLTFLYLTLNHLPTTLILTIASLSTLLGGWMGLNQTQTRKLMAFSSISHMGWLITALTLSPDLATLTMTTYIIMTVATFLTLNTTTSKSLLDLGTSWAHSPTLQAAVLMILVSLGGLPPLTGFMPKWLILTELVSIKLIPLATTLIMASLPSLFFYTRLTYLTVLTTPPTTTNTEHKWRLKTHTTTSMALLMSITTLLLPITPMLYNI</sequence>
<keyword evidence="6 17" id="KW-0679">Respiratory chain</keyword>
<keyword evidence="15 17" id="KW-0472">Membrane</keyword>
<dbReference type="EC" id="7.1.1.2" evidence="3 17"/>
<keyword evidence="10 17" id="KW-0249">Electron transport</keyword>
<feature type="transmembrane region" description="Helical" evidence="17">
    <location>
        <begin position="190"/>
        <end position="219"/>
    </location>
</feature>
<geneLocation type="mitochondrion" evidence="20"/>
<evidence type="ECO:0000256" key="7">
    <source>
        <dbReference type="ARBA" id="ARBA00022692"/>
    </source>
</evidence>
<accession>E2FZ45</accession>
<evidence type="ECO:0000256" key="8">
    <source>
        <dbReference type="ARBA" id="ARBA00022792"/>
    </source>
</evidence>
<gene>
    <name evidence="20" type="primary">ND2</name>
</gene>
<comment type="similarity">
    <text evidence="2 17">Belongs to the complex I subunit 2 family.</text>
</comment>
<evidence type="ECO:0000256" key="1">
    <source>
        <dbReference type="ARBA" id="ARBA00004448"/>
    </source>
</evidence>
<feature type="transmembrane region" description="Helical" evidence="17">
    <location>
        <begin position="325"/>
        <end position="343"/>
    </location>
</feature>
<evidence type="ECO:0000259" key="19">
    <source>
        <dbReference type="Pfam" id="PF06444"/>
    </source>
</evidence>
<evidence type="ECO:0000256" key="4">
    <source>
        <dbReference type="ARBA" id="ARBA00021008"/>
    </source>
</evidence>
<evidence type="ECO:0000313" key="20">
    <source>
        <dbReference type="EMBL" id="ADN30014.1"/>
    </source>
</evidence>
<comment type="function">
    <text evidence="17">Core subunit of the mitochondrial membrane respiratory chain NADH dehydrogenase (Complex I) which catalyzes electron transfer from NADH through the respiratory chain, using ubiquinone as an electron acceptor. Essential for the catalytic activity and assembly of complex I.</text>
</comment>
<evidence type="ECO:0000259" key="18">
    <source>
        <dbReference type="Pfam" id="PF00361"/>
    </source>
</evidence>
<keyword evidence="9 17" id="KW-1278">Translocase</keyword>
<evidence type="ECO:0000256" key="3">
    <source>
        <dbReference type="ARBA" id="ARBA00012944"/>
    </source>
</evidence>
<dbReference type="InterPro" id="IPR010933">
    <property type="entry name" value="NADH_DH_su2_C"/>
</dbReference>
<feature type="transmembrane region" description="Helical" evidence="17">
    <location>
        <begin position="57"/>
        <end position="76"/>
    </location>
</feature>
<dbReference type="InterPro" id="IPR003917">
    <property type="entry name" value="NADH_UbQ_OxRdtase_chain2"/>
</dbReference>